<accession>A0ACB8U062</accession>
<keyword evidence="2" id="KW-1185">Reference proteome</keyword>
<comment type="caution">
    <text evidence="1">The sequence shown here is derived from an EMBL/GenBank/DDBJ whole genome shotgun (WGS) entry which is preliminary data.</text>
</comment>
<name>A0ACB8U062_9APHY</name>
<organism evidence="1 2">
    <name type="scientific">Irpex rosettiformis</name>
    <dbReference type="NCBI Taxonomy" id="378272"/>
    <lineage>
        <taxon>Eukaryota</taxon>
        <taxon>Fungi</taxon>
        <taxon>Dikarya</taxon>
        <taxon>Basidiomycota</taxon>
        <taxon>Agaricomycotina</taxon>
        <taxon>Agaricomycetes</taxon>
        <taxon>Polyporales</taxon>
        <taxon>Irpicaceae</taxon>
        <taxon>Irpex</taxon>
    </lineage>
</organism>
<protein>
    <submittedName>
        <fullName evidence="1">Uncharacterized protein</fullName>
    </submittedName>
</protein>
<sequence length="187" mass="21694">MHGQQARRNFRTKILLHVLKSRLHLVSHWYGTLTMIHDPPTEIHDDRLVQYAQYKRNPLVVSFHHRTISFFREKRRDDSSAAWWCVGWIDVLPKGLPLGTVCLRWYQPSGHNKTDDVVVVPQMAYCPPCFMPSSLGFELACRPWFAFFVYSSSCAPTDFEARYSLTSATMFDGRYPQSAACMSTRSR</sequence>
<evidence type="ECO:0000313" key="2">
    <source>
        <dbReference type="Proteomes" id="UP001055072"/>
    </source>
</evidence>
<reference evidence="1" key="1">
    <citation type="journal article" date="2021" name="Environ. Microbiol.">
        <title>Gene family expansions and transcriptome signatures uncover fungal adaptations to wood decay.</title>
        <authorList>
            <person name="Hage H."/>
            <person name="Miyauchi S."/>
            <person name="Viragh M."/>
            <person name="Drula E."/>
            <person name="Min B."/>
            <person name="Chaduli D."/>
            <person name="Navarro D."/>
            <person name="Favel A."/>
            <person name="Norest M."/>
            <person name="Lesage-Meessen L."/>
            <person name="Balint B."/>
            <person name="Merenyi Z."/>
            <person name="de Eugenio L."/>
            <person name="Morin E."/>
            <person name="Martinez A.T."/>
            <person name="Baldrian P."/>
            <person name="Stursova M."/>
            <person name="Martinez M.J."/>
            <person name="Novotny C."/>
            <person name="Magnuson J.K."/>
            <person name="Spatafora J.W."/>
            <person name="Maurice S."/>
            <person name="Pangilinan J."/>
            <person name="Andreopoulos W."/>
            <person name="LaButti K."/>
            <person name="Hundley H."/>
            <person name="Na H."/>
            <person name="Kuo A."/>
            <person name="Barry K."/>
            <person name="Lipzen A."/>
            <person name="Henrissat B."/>
            <person name="Riley R."/>
            <person name="Ahrendt S."/>
            <person name="Nagy L.G."/>
            <person name="Grigoriev I.V."/>
            <person name="Martin F."/>
            <person name="Rosso M.N."/>
        </authorList>
    </citation>
    <scope>NUCLEOTIDE SEQUENCE</scope>
    <source>
        <strain evidence="1">CBS 384.51</strain>
    </source>
</reference>
<evidence type="ECO:0000313" key="1">
    <source>
        <dbReference type="EMBL" id="KAI0087539.1"/>
    </source>
</evidence>
<proteinExistence type="predicted"/>
<gene>
    <name evidence="1" type="ORF">BDY19DRAFT_235748</name>
</gene>
<dbReference type="Proteomes" id="UP001055072">
    <property type="component" value="Unassembled WGS sequence"/>
</dbReference>
<dbReference type="EMBL" id="MU274917">
    <property type="protein sequence ID" value="KAI0087539.1"/>
    <property type="molecule type" value="Genomic_DNA"/>
</dbReference>